<dbReference type="RefSeq" id="XP_053023929.1">
    <property type="nucleotide sequence ID" value="XM_053172717.1"/>
</dbReference>
<evidence type="ECO:0000313" key="3">
    <source>
        <dbReference type="Proteomes" id="UP001164743"/>
    </source>
</evidence>
<accession>A0ABY7CUR8</accession>
<dbReference type="Proteomes" id="UP001164743">
    <property type="component" value="Chromosome 9A"/>
</dbReference>
<dbReference type="GeneID" id="77813612"/>
<evidence type="ECO:0000256" key="1">
    <source>
        <dbReference type="SAM" id="MobiDB-lite"/>
    </source>
</evidence>
<keyword evidence="3" id="KW-1185">Reference proteome</keyword>
<feature type="compositionally biased region" description="Polar residues" evidence="1">
    <location>
        <begin position="59"/>
        <end position="85"/>
    </location>
</feature>
<sequence>MLASASSQPPMDKQCPNAYHHTDAPAFTTSSPHGQEPLHYMVRQDDDSGTLSDWPPTLGISNLSGAWSQQSPAMGSEPNWLQRQA</sequence>
<gene>
    <name evidence="2" type="ORF">PtA15_9A501</name>
</gene>
<proteinExistence type="predicted"/>
<reference evidence="2" key="1">
    <citation type="submission" date="2022-10" db="EMBL/GenBank/DDBJ databases">
        <title>Puccinia triticina Genome sequencing and assembly.</title>
        <authorList>
            <person name="Li C."/>
        </authorList>
    </citation>
    <scope>NUCLEOTIDE SEQUENCE</scope>
    <source>
        <strain evidence="2">Pt15</strain>
    </source>
</reference>
<feature type="region of interest" description="Disordered" evidence="1">
    <location>
        <begin position="1"/>
        <end position="85"/>
    </location>
</feature>
<organism evidence="2 3">
    <name type="scientific">Puccinia triticina</name>
    <dbReference type="NCBI Taxonomy" id="208348"/>
    <lineage>
        <taxon>Eukaryota</taxon>
        <taxon>Fungi</taxon>
        <taxon>Dikarya</taxon>
        <taxon>Basidiomycota</taxon>
        <taxon>Pucciniomycotina</taxon>
        <taxon>Pucciniomycetes</taxon>
        <taxon>Pucciniales</taxon>
        <taxon>Pucciniaceae</taxon>
        <taxon>Puccinia</taxon>
    </lineage>
</organism>
<name>A0ABY7CUR8_9BASI</name>
<dbReference type="EMBL" id="CP110429">
    <property type="protein sequence ID" value="WAQ88374.1"/>
    <property type="molecule type" value="Genomic_DNA"/>
</dbReference>
<protein>
    <submittedName>
        <fullName evidence="2">Uncharacterized protein</fullName>
    </submittedName>
</protein>
<evidence type="ECO:0000313" key="2">
    <source>
        <dbReference type="EMBL" id="WAQ88374.1"/>
    </source>
</evidence>